<evidence type="ECO:0000259" key="4">
    <source>
        <dbReference type="Pfam" id="PF00534"/>
    </source>
</evidence>
<reference evidence="6 7" key="1">
    <citation type="submission" date="2020-01" db="EMBL/GenBank/DDBJ databases">
        <title>Whole-genome sequence of Heliobacterium undosum DSM 13378.</title>
        <authorList>
            <person name="Kyndt J.A."/>
            <person name="Meyer T.E."/>
        </authorList>
    </citation>
    <scope>NUCLEOTIDE SEQUENCE [LARGE SCALE GENOMIC DNA]</scope>
    <source>
        <strain evidence="6 7">DSM 13378</strain>
    </source>
</reference>
<name>A0A845L4T3_9FIRM</name>
<keyword evidence="3 6" id="KW-0808">Transferase</keyword>
<feature type="domain" description="Glycosyl transferase family 1" evidence="4">
    <location>
        <begin position="190"/>
        <end position="346"/>
    </location>
</feature>
<gene>
    <name evidence="6" type="ORF">GTO91_03525</name>
</gene>
<dbReference type="InterPro" id="IPR001296">
    <property type="entry name" value="Glyco_trans_1"/>
</dbReference>
<dbReference type="Pfam" id="PF00534">
    <property type="entry name" value="Glycos_transf_1"/>
    <property type="match status" value="1"/>
</dbReference>
<proteinExistence type="inferred from homology"/>
<accession>A0A845L4T3</accession>
<evidence type="ECO:0000256" key="3">
    <source>
        <dbReference type="ARBA" id="ARBA00022679"/>
    </source>
</evidence>
<dbReference type="InterPro" id="IPR028098">
    <property type="entry name" value="Glyco_trans_4-like_N"/>
</dbReference>
<comment type="similarity">
    <text evidence="1">Belongs to the glycosyltransferase group 1 family. Glycosyltransferase 4 subfamily.</text>
</comment>
<feature type="domain" description="Glycosyltransferase subfamily 4-like N-terminal" evidence="5">
    <location>
        <begin position="15"/>
        <end position="159"/>
    </location>
</feature>
<dbReference type="RefSeq" id="WP_161254895.1">
    <property type="nucleotide sequence ID" value="NZ_WXEY01000002.1"/>
</dbReference>
<sequence>MKALMITLCAYSRTGGMERFNQRIIRSLSEMDGVQAQVFSLWDDNCSSDLGGHVTYAGFRSDKLRFLLRFAGALLSFRPDAVLVQHVLFAWLHPLIRLLCPNAEILLFVHGTEVWQRPSPLFRRLVALVDRVVSVSRFTTEKMVDAYDIPESRFALLQNVFELREFPTDKPLDLRERFPQLFQVNQSAVKHRLLTVTRLSGRYKGERETIMALPAILRLFPDTHYYIVGNGPLADPLGDLTRQVSVAEHVHFLGAVTDEELAKIYAACDIFVMPSKGEGFGIVYLEAAAHRLPSVAGNVDGSVEAVVDGETGLLVDPDDVPAIANTIIELLQDPEKRLQMGEKGYRRVIESFSHKRFHRTFESILCSRGASTNAHSRHSQSVP</sequence>
<evidence type="ECO:0000256" key="2">
    <source>
        <dbReference type="ARBA" id="ARBA00022676"/>
    </source>
</evidence>
<dbReference type="PANTHER" id="PTHR12526:SF640">
    <property type="entry name" value="COLANIC ACID BIOSYNTHESIS GLYCOSYLTRANSFERASE WCAL-RELATED"/>
    <property type="match status" value="1"/>
</dbReference>
<dbReference type="AlphaFoldDB" id="A0A845L4T3"/>
<evidence type="ECO:0000259" key="5">
    <source>
        <dbReference type="Pfam" id="PF13439"/>
    </source>
</evidence>
<comment type="caution">
    <text evidence="6">The sequence shown here is derived from an EMBL/GenBank/DDBJ whole genome shotgun (WGS) entry which is preliminary data.</text>
</comment>
<keyword evidence="7" id="KW-1185">Reference proteome</keyword>
<keyword evidence="2" id="KW-0328">Glycosyltransferase</keyword>
<evidence type="ECO:0000313" key="7">
    <source>
        <dbReference type="Proteomes" id="UP000463470"/>
    </source>
</evidence>
<dbReference type="Gene3D" id="3.40.50.2000">
    <property type="entry name" value="Glycogen Phosphorylase B"/>
    <property type="match status" value="2"/>
</dbReference>
<dbReference type="GO" id="GO:0016757">
    <property type="term" value="F:glycosyltransferase activity"/>
    <property type="evidence" value="ECO:0007669"/>
    <property type="project" value="UniProtKB-KW"/>
</dbReference>
<dbReference type="Pfam" id="PF13439">
    <property type="entry name" value="Glyco_transf_4"/>
    <property type="match status" value="1"/>
</dbReference>
<evidence type="ECO:0000313" key="6">
    <source>
        <dbReference type="EMBL" id="MZP28778.1"/>
    </source>
</evidence>
<organism evidence="6 7">
    <name type="scientific">Heliomicrobium undosum</name>
    <dbReference type="NCBI Taxonomy" id="121734"/>
    <lineage>
        <taxon>Bacteria</taxon>
        <taxon>Bacillati</taxon>
        <taxon>Bacillota</taxon>
        <taxon>Clostridia</taxon>
        <taxon>Eubacteriales</taxon>
        <taxon>Heliobacteriaceae</taxon>
        <taxon>Heliomicrobium</taxon>
    </lineage>
</organism>
<dbReference type="EMBL" id="WXEY01000002">
    <property type="protein sequence ID" value="MZP28778.1"/>
    <property type="molecule type" value="Genomic_DNA"/>
</dbReference>
<evidence type="ECO:0000256" key="1">
    <source>
        <dbReference type="ARBA" id="ARBA00009481"/>
    </source>
</evidence>
<dbReference type="SUPFAM" id="SSF53756">
    <property type="entry name" value="UDP-Glycosyltransferase/glycogen phosphorylase"/>
    <property type="match status" value="1"/>
</dbReference>
<dbReference type="CDD" id="cd03801">
    <property type="entry name" value="GT4_PimA-like"/>
    <property type="match status" value="1"/>
</dbReference>
<protein>
    <submittedName>
        <fullName evidence="6">Glycosyltransferase</fullName>
    </submittedName>
</protein>
<dbReference type="PANTHER" id="PTHR12526">
    <property type="entry name" value="GLYCOSYLTRANSFERASE"/>
    <property type="match status" value="1"/>
</dbReference>
<dbReference type="OrthoDB" id="9811902at2"/>
<dbReference type="Proteomes" id="UP000463470">
    <property type="component" value="Unassembled WGS sequence"/>
</dbReference>